<dbReference type="GO" id="GO:1990904">
    <property type="term" value="C:ribonucleoprotein complex"/>
    <property type="evidence" value="ECO:0007669"/>
    <property type="project" value="UniProtKB-KW"/>
</dbReference>
<comment type="caution">
    <text evidence="9">The sequence shown here is derived from an EMBL/GenBank/DDBJ whole genome shotgun (WGS) entry which is preliminary data.</text>
</comment>
<comment type="subcellular location">
    <subcellularLocation>
        <location evidence="1">Mitochondrion</location>
    </subcellularLocation>
</comment>
<dbReference type="EMBL" id="CAKXYY010000003">
    <property type="protein sequence ID" value="CAH2351397.1"/>
    <property type="molecule type" value="Genomic_DNA"/>
</dbReference>
<dbReference type="GO" id="GO:0005840">
    <property type="term" value="C:ribosome"/>
    <property type="evidence" value="ECO:0007669"/>
    <property type="project" value="UniProtKB-KW"/>
</dbReference>
<keyword evidence="10" id="KW-1185">Reference proteome</keyword>
<dbReference type="PANTHER" id="PTHR39150">
    <property type="entry name" value="54S RIBOSOMAL PROTEIN L28, MITOCHONDRIAL"/>
    <property type="match status" value="1"/>
</dbReference>
<dbReference type="InterPro" id="IPR019192">
    <property type="entry name" value="Ribosomal_mL40"/>
</dbReference>
<evidence type="ECO:0000313" key="10">
    <source>
        <dbReference type="Proteomes" id="UP000837801"/>
    </source>
</evidence>
<accession>A0A9P0VWW5</accession>
<evidence type="ECO:0000256" key="6">
    <source>
        <dbReference type="ARBA" id="ARBA00023274"/>
    </source>
</evidence>
<feature type="region of interest" description="Disordered" evidence="8">
    <location>
        <begin position="95"/>
        <end position="123"/>
    </location>
</feature>
<evidence type="ECO:0000256" key="8">
    <source>
        <dbReference type="SAM" id="MobiDB-lite"/>
    </source>
</evidence>
<proteinExistence type="inferred from homology"/>
<dbReference type="Proteomes" id="UP000837801">
    <property type="component" value="Unassembled WGS sequence"/>
</dbReference>
<comment type="similarity">
    <text evidence="2">Belongs to the mitochondrion-specific ribosomal protein mL40 family.</text>
</comment>
<dbReference type="GO" id="GO:0003735">
    <property type="term" value="F:structural constituent of ribosome"/>
    <property type="evidence" value="ECO:0007669"/>
    <property type="project" value="InterPro"/>
</dbReference>
<dbReference type="GO" id="GO:0005739">
    <property type="term" value="C:mitochondrion"/>
    <property type="evidence" value="ECO:0007669"/>
    <property type="project" value="UniProtKB-SubCell"/>
</dbReference>
<keyword evidence="4 9" id="KW-0689">Ribosomal protein</keyword>
<dbReference type="PANTHER" id="PTHR39150:SF1">
    <property type="entry name" value="LARGE RIBOSOMAL SUBUNIT PROTEIN ML40"/>
    <property type="match status" value="1"/>
</dbReference>
<evidence type="ECO:0000313" key="9">
    <source>
        <dbReference type="EMBL" id="CAH2351397.1"/>
    </source>
</evidence>
<evidence type="ECO:0000256" key="1">
    <source>
        <dbReference type="ARBA" id="ARBA00004173"/>
    </source>
</evidence>
<dbReference type="Pfam" id="PF09812">
    <property type="entry name" value="MRP-L28"/>
    <property type="match status" value="1"/>
</dbReference>
<name>A0A9P0VWW5_9ASCO</name>
<dbReference type="AlphaFoldDB" id="A0A9P0VWW5"/>
<evidence type="ECO:0000256" key="4">
    <source>
        <dbReference type="ARBA" id="ARBA00022980"/>
    </source>
</evidence>
<keyword evidence="6" id="KW-0687">Ribonucleoprotein</keyword>
<keyword evidence="3" id="KW-0809">Transit peptide</keyword>
<evidence type="ECO:0000256" key="5">
    <source>
        <dbReference type="ARBA" id="ARBA00023128"/>
    </source>
</evidence>
<evidence type="ECO:0000256" key="7">
    <source>
        <dbReference type="ARBA" id="ARBA00035192"/>
    </source>
</evidence>
<protein>
    <recommendedName>
        <fullName evidence="7">Large ribosomal subunit protein mL40</fullName>
    </recommendedName>
</protein>
<sequence length="123" mass="14481">MRINSVNASTQRVVNQLSALSASKKQPKLLNLCKEDLIKHKTITNAWNVYQRKVNEKRHIQLNAQYKSIHEAMEDLKQTSPQLYALANKPEKKKKFPLDMRMPTDYPPTKPWVYNYEPSQKRK</sequence>
<dbReference type="GO" id="GO:0032543">
    <property type="term" value="P:mitochondrial translation"/>
    <property type="evidence" value="ECO:0007669"/>
    <property type="project" value="InterPro"/>
</dbReference>
<organism evidence="9 10">
    <name type="scientific">[Candida] railenensis</name>
    <dbReference type="NCBI Taxonomy" id="45579"/>
    <lineage>
        <taxon>Eukaryota</taxon>
        <taxon>Fungi</taxon>
        <taxon>Dikarya</taxon>
        <taxon>Ascomycota</taxon>
        <taxon>Saccharomycotina</taxon>
        <taxon>Pichiomycetes</taxon>
        <taxon>Debaryomycetaceae</taxon>
        <taxon>Kurtzmaniella</taxon>
    </lineage>
</organism>
<dbReference type="FunFam" id="6.10.250.3440:FF:000001">
    <property type="entry name" value="Mitochondrial ribosomal protein L40"/>
    <property type="match status" value="1"/>
</dbReference>
<evidence type="ECO:0000256" key="2">
    <source>
        <dbReference type="ARBA" id="ARBA00009360"/>
    </source>
</evidence>
<keyword evidence="5" id="KW-0496">Mitochondrion</keyword>
<dbReference type="InterPro" id="IPR042831">
    <property type="entry name" value="Ribosomal_mL40_fung"/>
</dbReference>
<reference evidence="9" key="1">
    <citation type="submission" date="2022-03" db="EMBL/GenBank/DDBJ databases">
        <authorList>
            <person name="Legras J.-L."/>
            <person name="Devillers H."/>
            <person name="Grondin C."/>
        </authorList>
    </citation>
    <scope>NUCLEOTIDE SEQUENCE</scope>
    <source>
        <strain evidence="9">CLIB 1423</strain>
    </source>
</reference>
<evidence type="ECO:0000256" key="3">
    <source>
        <dbReference type="ARBA" id="ARBA00022946"/>
    </source>
</evidence>
<dbReference type="Gene3D" id="6.10.250.3440">
    <property type="match status" value="1"/>
</dbReference>
<dbReference type="OrthoDB" id="2098203at2759"/>
<gene>
    <name evidence="9" type="ORF">CLIB1423_03S05380</name>
</gene>